<evidence type="ECO:0000313" key="1">
    <source>
        <dbReference type="EMBL" id="KAF9758053.1"/>
    </source>
</evidence>
<reference evidence="1" key="1">
    <citation type="submission" date="2020-10" db="EMBL/GenBank/DDBJ databases">
        <title>High-Quality Genome Resource of Clonostachys rosea strain S41 by Oxford Nanopore Long-Read Sequencing.</title>
        <authorList>
            <person name="Wang H."/>
        </authorList>
    </citation>
    <scope>NUCLEOTIDE SEQUENCE</scope>
    <source>
        <strain evidence="1">S41</strain>
    </source>
</reference>
<protein>
    <submittedName>
        <fullName evidence="1">Uncharacterized protein</fullName>
    </submittedName>
</protein>
<proteinExistence type="predicted"/>
<dbReference type="EMBL" id="JADCTT010000002">
    <property type="protein sequence ID" value="KAF9758053.1"/>
    <property type="molecule type" value="Genomic_DNA"/>
</dbReference>
<dbReference type="AlphaFoldDB" id="A0A8H7TUS5"/>
<comment type="caution">
    <text evidence="1">The sequence shown here is derived from an EMBL/GenBank/DDBJ whole genome shotgun (WGS) entry which is preliminary data.</text>
</comment>
<sequence length="251" mass="28452">MLGNLLEPASLLPIRASFTKLVDGHARGFRCCIGSAISSVSYIRGRVWICCLLGFRNAAPPHGSQLPPTPRAPLRELPMSPGGALIGCRIPTHRPLPSADKENQQALREALESQQQYYLFQLQQLARGIEQLQRQYRDTHRILRSSIRISQSQIIANDAPAMPQSRLSMPELSDDSGSEPDLSVLAMTRPGPLEWNGFICRHMISLMITCRRMTQAWWRMLTTWRVGTTQKSWKGLRGRRRRCRGRGRRRG</sequence>
<accession>A0A8H7TUS5</accession>
<gene>
    <name evidence="1" type="ORF">IM811_008997</name>
</gene>
<name>A0A8H7TUS5_BIOOC</name>
<dbReference type="Proteomes" id="UP000616885">
    <property type="component" value="Unassembled WGS sequence"/>
</dbReference>
<organism evidence="1 2">
    <name type="scientific">Bionectria ochroleuca</name>
    <name type="common">Gliocladium roseum</name>
    <dbReference type="NCBI Taxonomy" id="29856"/>
    <lineage>
        <taxon>Eukaryota</taxon>
        <taxon>Fungi</taxon>
        <taxon>Dikarya</taxon>
        <taxon>Ascomycota</taxon>
        <taxon>Pezizomycotina</taxon>
        <taxon>Sordariomycetes</taxon>
        <taxon>Hypocreomycetidae</taxon>
        <taxon>Hypocreales</taxon>
        <taxon>Bionectriaceae</taxon>
        <taxon>Clonostachys</taxon>
    </lineage>
</organism>
<evidence type="ECO:0000313" key="2">
    <source>
        <dbReference type="Proteomes" id="UP000616885"/>
    </source>
</evidence>